<evidence type="ECO:0000313" key="2">
    <source>
        <dbReference type="EMBL" id="KAA1137034.1"/>
    </source>
</evidence>
<dbReference type="EMBL" id="VSWC01000131">
    <property type="protein sequence ID" value="KAA1080883.1"/>
    <property type="molecule type" value="Genomic_DNA"/>
</dbReference>
<keyword evidence="3" id="KW-1185">Reference proteome</keyword>
<dbReference type="Proteomes" id="UP000325313">
    <property type="component" value="Unassembled WGS sequence"/>
</dbReference>
<proteinExistence type="predicted"/>
<accession>A0A5B0SKA1</accession>
<dbReference type="Proteomes" id="UP000324748">
    <property type="component" value="Unassembled WGS sequence"/>
</dbReference>
<protein>
    <submittedName>
        <fullName evidence="2">Uncharacterized protein</fullName>
    </submittedName>
</protein>
<gene>
    <name evidence="1" type="ORF">PGT21_024603</name>
    <name evidence="2" type="ORF">PGTUg99_010445</name>
</gene>
<name>A0A5B0SKA1_PUCGR</name>
<evidence type="ECO:0000313" key="3">
    <source>
        <dbReference type="Proteomes" id="UP000324748"/>
    </source>
</evidence>
<evidence type="ECO:0000313" key="4">
    <source>
        <dbReference type="Proteomes" id="UP000325313"/>
    </source>
</evidence>
<dbReference type="EMBL" id="VDEP01000013">
    <property type="protein sequence ID" value="KAA1137034.1"/>
    <property type="molecule type" value="Genomic_DNA"/>
</dbReference>
<evidence type="ECO:0000313" key="1">
    <source>
        <dbReference type="EMBL" id="KAA1080883.1"/>
    </source>
</evidence>
<organism evidence="2 4">
    <name type="scientific">Puccinia graminis f. sp. tritici</name>
    <dbReference type="NCBI Taxonomy" id="56615"/>
    <lineage>
        <taxon>Eukaryota</taxon>
        <taxon>Fungi</taxon>
        <taxon>Dikarya</taxon>
        <taxon>Basidiomycota</taxon>
        <taxon>Pucciniomycotina</taxon>
        <taxon>Pucciniomycetes</taxon>
        <taxon>Pucciniales</taxon>
        <taxon>Pucciniaceae</taxon>
        <taxon>Puccinia</taxon>
    </lineage>
</organism>
<sequence length="68" mass="7619">MLNWVSTKTRQGATRLALTVVILIVKMGGGQIERAVMMTDRALHNQRVGFQSARGWTCVKFALIYQPV</sequence>
<dbReference type="AlphaFoldDB" id="A0A5B0SKA1"/>
<reference evidence="3 4" key="1">
    <citation type="submission" date="2019-05" db="EMBL/GenBank/DDBJ databases">
        <title>Emergence of the Ug99 lineage of the wheat stem rust pathogen through somatic hybridization.</title>
        <authorList>
            <person name="Li F."/>
            <person name="Upadhyaya N.M."/>
            <person name="Sperschneider J."/>
            <person name="Matny O."/>
            <person name="Nguyen-Phuc H."/>
            <person name="Mago R."/>
            <person name="Raley C."/>
            <person name="Miller M.E."/>
            <person name="Silverstein K.A.T."/>
            <person name="Henningsen E."/>
            <person name="Hirsch C.D."/>
            <person name="Visser B."/>
            <person name="Pretorius Z.A."/>
            <person name="Steffenson B.J."/>
            <person name="Schwessinger B."/>
            <person name="Dodds P.N."/>
            <person name="Figueroa M."/>
        </authorList>
    </citation>
    <scope>NUCLEOTIDE SEQUENCE [LARGE SCALE GENOMIC DNA]</scope>
    <source>
        <strain evidence="1">21-0</strain>
        <strain evidence="2 4">Ug99</strain>
    </source>
</reference>
<comment type="caution">
    <text evidence="2">The sequence shown here is derived from an EMBL/GenBank/DDBJ whole genome shotgun (WGS) entry which is preliminary data.</text>
</comment>